<feature type="transmembrane region" description="Helical" evidence="3">
    <location>
        <begin position="178"/>
        <end position="205"/>
    </location>
</feature>
<dbReference type="EMBL" id="CABPSB010000011">
    <property type="protein sequence ID" value="VVE20920.1"/>
    <property type="molecule type" value="Genomic_DNA"/>
</dbReference>
<dbReference type="GO" id="GO:0004190">
    <property type="term" value="F:aspartic-type endopeptidase activity"/>
    <property type="evidence" value="ECO:0007669"/>
    <property type="project" value="InterPro"/>
</dbReference>
<dbReference type="Gene3D" id="1.20.120.1220">
    <property type="match status" value="1"/>
</dbReference>
<dbReference type="GO" id="GO:0005886">
    <property type="term" value="C:plasma membrane"/>
    <property type="evidence" value="ECO:0007669"/>
    <property type="project" value="TreeGrafter"/>
</dbReference>
<dbReference type="PANTHER" id="PTHR30487:SF0">
    <property type="entry name" value="PREPILIN LEADER PEPTIDASE_N-METHYLTRANSFERASE-RELATED"/>
    <property type="match status" value="1"/>
</dbReference>
<dbReference type="AlphaFoldDB" id="A0A5E4WC40"/>
<keyword evidence="3" id="KW-1133">Transmembrane helix</keyword>
<comment type="similarity">
    <text evidence="1 2">Belongs to the peptidase A24 family.</text>
</comment>
<feature type="transmembrane region" description="Helical" evidence="3">
    <location>
        <begin position="225"/>
        <end position="243"/>
    </location>
</feature>
<dbReference type="InterPro" id="IPR014032">
    <property type="entry name" value="Peptidase_A24A_bac"/>
</dbReference>
<protein>
    <submittedName>
        <fullName evidence="5">Type 4 prepilin-like proteins leader peptide-processing enzyme</fullName>
    </submittedName>
</protein>
<organism evidence="5 6">
    <name type="scientific">Pandoraea anhela</name>
    <dbReference type="NCBI Taxonomy" id="2508295"/>
    <lineage>
        <taxon>Bacteria</taxon>
        <taxon>Pseudomonadati</taxon>
        <taxon>Pseudomonadota</taxon>
        <taxon>Betaproteobacteria</taxon>
        <taxon>Burkholderiales</taxon>
        <taxon>Burkholderiaceae</taxon>
        <taxon>Pandoraea</taxon>
    </lineage>
</organism>
<evidence type="ECO:0000259" key="4">
    <source>
        <dbReference type="Pfam" id="PF01478"/>
    </source>
</evidence>
<keyword evidence="3" id="KW-0812">Transmembrane</keyword>
<dbReference type="GO" id="GO:0006465">
    <property type="term" value="P:signal peptide processing"/>
    <property type="evidence" value="ECO:0007669"/>
    <property type="project" value="TreeGrafter"/>
</dbReference>
<accession>A0A5E4WC40</accession>
<dbReference type="InterPro" id="IPR000045">
    <property type="entry name" value="Prepilin_IV_endopep_pep"/>
</dbReference>
<dbReference type="OrthoDB" id="9789291at2"/>
<keyword evidence="6" id="KW-1185">Reference proteome</keyword>
<dbReference type="Pfam" id="PF01478">
    <property type="entry name" value="Peptidase_A24"/>
    <property type="match status" value="1"/>
</dbReference>
<evidence type="ECO:0000256" key="3">
    <source>
        <dbReference type="SAM" id="Phobius"/>
    </source>
</evidence>
<evidence type="ECO:0000256" key="1">
    <source>
        <dbReference type="ARBA" id="ARBA00005801"/>
    </source>
</evidence>
<evidence type="ECO:0000313" key="5">
    <source>
        <dbReference type="EMBL" id="VVE20920.1"/>
    </source>
</evidence>
<name>A0A5E4WC40_9BURK</name>
<gene>
    <name evidence="5" type="primary">outO_1</name>
    <name evidence="5" type="ORF">PAN31108_03123</name>
</gene>
<feature type="transmembrane region" description="Helical" evidence="3">
    <location>
        <begin position="85"/>
        <end position="107"/>
    </location>
</feature>
<feature type="transmembrane region" description="Helical" evidence="3">
    <location>
        <begin position="138"/>
        <end position="158"/>
    </location>
</feature>
<sequence length="247" mass="26518">MPNLSVWIAAAIGAAVSQPLLRVARGIVSRLEAQWREDLRLTLQEVGSPVPVPIANISGHDHRFVPQRANVVAALACTVGYAVCVWRFGVSIPLALALLNISTLFVLSATDAESLLLPDVLTIPLMWVGLLANVKGQFASTSSAIIGACAGYTSMWLLRRMSMILTSRERVGLGDAKLVAAAGAWLGWDALPEVALIALLSYLVYETWRKIWGKPASPLRPLGPHIALGFAYALCAGPHLLPIRFPL</sequence>
<feature type="domain" description="Prepilin type IV endopeptidase peptidase" evidence="4">
    <location>
        <begin position="99"/>
        <end position="205"/>
    </location>
</feature>
<dbReference type="Proteomes" id="UP000406256">
    <property type="component" value="Unassembled WGS sequence"/>
</dbReference>
<evidence type="ECO:0000313" key="6">
    <source>
        <dbReference type="Proteomes" id="UP000406256"/>
    </source>
</evidence>
<dbReference type="InterPro" id="IPR050882">
    <property type="entry name" value="Prepilin_peptidase/N-MTase"/>
</dbReference>
<proteinExistence type="inferred from homology"/>
<dbReference type="PRINTS" id="PR00864">
    <property type="entry name" value="PREPILNPTASE"/>
</dbReference>
<evidence type="ECO:0000256" key="2">
    <source>
        <dbReference type="RuleBase" id="RU003793"/>
    </source>
</evidence>
<keyword evidence="3" id="KW-0472">Membrane</keyword>
<dbReference type="PANTHER" id="PTHR30487">
    <property type="entry name" value="TYPE 4 PREPILIN-LIKE PROTEINS LEADER PEPTIDE-PROCESSING ENZYME"/>
    <property type="match status" value="1"/>
</dbReference>
<reference evidence="5 6" key="1">
    <citation type="submission" date="2019-08" db="EMBL/GenBank/DDBJ databases">
        <authorList>
            <person name="Peeters C."/>
        </authorList>
    </citation>
    <scope>NUCLEOTIDE SEQUENCE [LARGE SCALE GENOMIC DNA]</scope>
    <source>
        <strain evidence="5 6">LMG 31108</strain>
    </source>
</reference>